<evidence type="ECO:0000256" key="4">
    <source>
        <dbReference type="ARBA" id="ARBA00023136"/>
    </source>
</evidence>
<reference evidence="8" key="2">
    <citation type="submission" date="2025-09" db="UniProtKB">
        <authorList>
            <consortium name="Ensembl"/>
        </authorList>
    </citation>
    <scope>IDENTIFICATION</scope>
</reference>
<dbReference type="PANTHER" id="PTHR26451">
    <property type="entry name" value="G_PROTEIN_RECEP_F1_2 DOMAIN-CONTAINING PROTEIN"/>
    <property type="match status" value="1"/>
</dbReference>
<dbReference type="PROSITE" id="PS51257">
    <property type="entry name" value="PROKAR_LIPOPROTEIN"/>
    <property type="match status" value="1"/>
</dbReference>
<dbReference type="Proteomes" id="UP000694388">
    <property type="component" value="Unplaced"/>
</dbReference>
<feature type="transmembrane region" description="Helical" evidence="6">
    <location>
        <begin position="167"/>
        <end position="186"/>
    </location>
</feature>
<proteinExistence type="predicted"/>
<dbReference type="GO" id="GO:0007186">
    <property type="term" value="P:G protein-coupled receptor signaling pathway"/>
    <property type="evidence" value="ECO:0007669"/>
    <property type="project" value="InterPro"/>
</dbReference>
<keyword evidence="4 6" id="KW-0472">Membrane</keyword>
<keyword evidence="5" id="KW-0807">Transducer</keyword>
<comment type="subcellular location">
    <subcellularLocation>
        <location evidence="1">Membrane</location>
        <topology evidence="1">Multi-pass membrane protein</topology>
    </subcellularLocation>
</comment>
<reference evidence="8" key="1">
    <citation type="submission" date="2025-08" db="UniProtKB">
        <authorList>
            <consortium name="Ensembl"/>
        </authorList>
    </citation>
    <scope>IDENTIFICATION</scope>
</reference>
<accession>A0A8C4N574</accession>
<feature type="transmembrane region" description="Helical" evidence="6">
    <location>
        <begin position="243"/>
        <end position="263"/>
    </location>
</feature>
<dbReference type="GO" id="GO:0004984">
    <property type="term" value="F:olfactory receptor activity"/>
    <property type="evidence" value="ECO:0007669"/>
    <property type="project" value="InterPro"/>
</dbReference>
<keyword evidence="2 6" id="KW-0812">Transmembrane</keyword>
<dbReference type="InterPro" id="IPR052921">
    <property type="entry name" value="GPCR1_Superfamily_Member"/>
</dbReference>
<evidence type="ECO:0000256" key="6">
    <source>
        <dbReference type="SAM" id="Phobius"/>
    </source>
</evidence>
<evidence type="ECO:0000256" key="3">
    <source>
        <dbReference type="ARBA" id="ARBA00022989"/>
    </source>
</evidence>
<dbReference type="GO" id="GO:0005549">
    <property type="term" value="F:odorant binding"/>
    <property type="evidence" value="ECO:0007669"/>
    <property type="project" value="TreeGrafter"/>
</dbReference>
<evidence type="ECO:0000313" key="9">
    <source>
        <dbReference type="Proteomes" id="UP000694388"/>
    </source>
</evidence>
<feature type="transmembrane region" description="Helical" evidence="6">
    <location>
        <begin position="15"/>
        <end position="35"/>
    </location>
</feature>
<dbReference type="GeneTree" id="ENSGT00930000152706"/>
<feature type="domain" description="G-protein coupled receptors family 1 profile" evidence="7">
    <location>
        <begin position="25"/>
        <end position="261"/>
    </location>
</feature>
<feature type="transmembrane region" description="Helical" evidence="6">
    <location>
        <begin position="42"/>
        <end position="64"/>
    </location>
</feature>
<feature type="transmembrane region" description="Helical" evidence="6">
    <location>
        <begin position="124"/>
        <end position="155"/>
    </location>
</feature>
<dbReference type="InterPro" id="IPR000725">
    <property type="entry name" value="Olfact_rcpt"/>
</dbReference>
<evidence type="ECO:0000256" key="2">
    <source>
        <dbReference type="ARBA" id="ARBA00022692"/>
    </source>
</evidence>
<dbReference type="Ensembl" id="ENSEBUT00000001910.1">
    <property type="protein sequence ID" value="ENSEBUP00000001581.1"/>
    <property type="gene ID" value="ENSEBUG00000001310.1"/>
</dbReference>
<dbReference type="Gene3D" id="1.20.1070.10">
    <property type="entry name" value="Rhodopsin 7-helix transmembrane proteins"/>
    <property type="match status" value="1"/>
</dbReference>
<evidence type="ECO:0000256" key="1">
    <source>
        <dbReference type="ARBA" id="ARBA00004141"/>
    </source>
</evidence>
<dbReference type="AlphaFoldDB" id="A0A8C4N574"/>
<dbReference type="Pfam" id="PF13853">
    <property type="entry name" value="7tm_4"/>
    <property type="match status" value="1"/>
</dbReference>
<sequence length="296" mass="33729">MIFKFGPWRVINYSLIPLALFAVMLNLVVLGACVMRRFHKPMVFYITLCVIADALWALISIPTFVRGLLAVKRGVHFTECLLHVYFIECVGISQLLIQWLMDIDRYWAIFRPYSYAVWTAKRNGMWFLALCVIGTVIITTTSYPILALCMMGFLFNLSCEGKRYANIYVLFITYSVYILSTTTIIFTSWRIILVCTKSSSSTFSNKALHTCCTQIMVFVIKLGSRMAFVVSVRLGDHSISFRLILYIICMFTSPIADPLIYGLRTKEIRNHWPAVCKGGGTRRVGLLDADAEHARC</sequence>
<dbReference type="PROSITE" id="PS50262">
    <property type="entry name" value="G_PROTEIN_RECEP_F1_2"/>
    <property type="match status" value="1"/>
</dbReference>
<keyword evidence="3 6" id="KW-1133">Transmembrane helix</keyword>
<keyword evidence="9" id="KW-1185">Reference proteome</keyword>
<feature type="transmembrane region" description="Helical" evidence="6">
    <location>
        <begin position="207"/>
        <end position="231"/>
    </location>
</feature>
<evidence type="ECO:0000259" key="7">
    <source>
        <dbReference type="PROSITE" id="PS50262"/>
    </source>
</evidence>
<feature type="transmembrane region" description="Helical" evidence="6">
    <location>
        <begin position="84"/>
        <end position="103"/>
    </location>
</feature>
<evidence type="ECO:0000313" key="8">
    <source>
        <dbReference type="Ensembl" id="ENSEBUP00000001581.1"/>
    </source>
</evidence>
<dbReference type="OMA" id="LATIPXL"/>
<evidence type="ECO:0000256" key="5">
    <source>
        <dbReference type="ARBA" id="ARBA00023224"/>
    </source>
</evidence>
<organism evidence="8 9">
    <name type="scientific">Eptatretus burgeri</name>
    <name type="common">Inshore hagfish</name>
    <dbReference type="NCBI Taxonomy" id="7764"/>
    <lineage>
        <taxon>Eukaryota</taxon>
        <taxon>Metazoa</taxon>
        <taxon>Chordata</taxon>
        <taxon>Craniata</taxon>
        <taxon>Vertebrata</taxon>
        <taxon>Cyclostomata</taxon>
        <taxon>Myxini</taxon>
        <taxon>Myxiniformes</taxon>
        <taxon>Myxinidae</taxon>
        <taxon>Eptatretinae</taxon>
        <taxon>Eptatretus</taxon>
    </lineage>
</organism>
<dbReference type="PANTHER" id="PTHR26451:SF897">
    <property type="entry name" value="TRACE AMINE-ASSOCIATED RECEPTOR 5-LIKE"/>
    <property type="match status" value="1"/>
</dbReference>
<dbReference type="GO" id="GO:0016020">
    <property type="term" value="C:membrane"/>
    <property type="evidence" value="ECO:0007669"/>
    <property type="project" value="UniProtKB-SubCell"/>
</dbReference>
<dbReference type="InterPro" id="IPR017452">
    <property type="entry name" value="GPCR_Rhodpsn_7TM"/>
</dbReference>
<dbReference type="SUPFAM" id="SSF81321">
    <property type="entry name" value="Family A G protein-coupled receptor-like"/>
    <property type="match status" value="1"/>
</dbReference>
<name>A0A8C4N574_EPTBU</name>
<protein>
    <recommendedName>
        <fullName evidence="7">G-protein coupled receptors family 1 profile domain-containing protein</fullName>
    </recommendedName>
</protein>